<keyword evidence="4" id="KW-0732">Signal</keyword>
<reference evidence="9" key="2">
    <citation type="submission" date="2025-08" db="UniProtKB">
        <authorList>
            <consortium name="Ensembl"/>
        </authorList>
    </citation>
    <scope>IDENTIFICATION</scope>
</reference>
<evidence type="ECO:0000256" key="2">
    <source>
        <dbReference type="ARBA" id="ARBA00022475"/>
    </source>
</evidence>
<dbReference type="PANTHER" id="PTHR47613">
    <property type="entry name" value="SPERM ACROSOME MEMBRANE-ASSOCIATED PROTEIN 4"/>
    <property type="match status" value="1"/>
</dbReference>
<dbReference type="AlphaFoldDB" id="A0A672IDU5"/>
<keyword evidence="10" id="KW-1185">Reference proteome</keyword>
<keyword evidence="6" id="KW-1015">Disulfide bond</keyword>
<comment type="subcellular location">
    <subcellularLocation>
        <location evidence="1">Cell membrane</location>
        <topology evidence="1">Lipid-anchor</topology>
        <topology evidence="1">GPI-anchor</topology>
    </subcellularLocation>
</comment>
<evidence type="ECO:0000313" key="9">
    <source>
        <dbReference type="Ensembl" id="ENSSFAP00005039100.1"/>
    </source>
</evidence>
<keyword evidence="3" id="KW-0336">GPI-anchor</keyword>
<keyword evidence="8" id="KW-0449">Lipoprotein</keyword>
<dbReference type="InParanoid" id="A0A672IDU5"/>
<proteinExistence type="predicted"/>
<evidence type="ECO:0000256" key="8">
    <source>
        <dbReference type="ARBA" id="ARBA00023288"/>
    </source>
</evidence>
<dbReference type="OMA" id="CCDWPYC"/>
<protein>
    <recommendedName>
        <fullName evidence="11">UPAR/Ly6 domain-containing protein</fullName>
    </recommendedName>
</protein>
<name>A0A672IDU5_SALFA</name>
<evidence type="ECO:0000256" key="6">
    <source>
        <dbReference type="ARBA" id="ARBA00023157"/>
    </source>
</evidence>
<sequence>MGSQRKSRMDTHTRCSLTSILSGILCLYFLLPSLLCENLLCYYSPIHIIGEGDPPQATATECFPNERCCQAEGYYGEHRALLKRGCMAEEDREDTMSFMGTQYTMNYTCCDWEFCNSCSGIAARLHVIGALVAAVVTFGNL</sequence>
<dbReference type="Ensembl" id="ENSSFAT00005040547.1">
    <property type="protein sequence ID" value="ENSSFAP00005039100.1"/>
    <property type="gene ID" value="ENSSFAG00005019552.1"/>
</dbReference>
<dbReference type="PANTHER" id="PTHR47613:SF1">
    <property type="entry name" value="SPERM ACROSOME MEMBRANE-ASSOCIATED PROTEIN 4"/>
    <property type="match status" value="1"/>
</dbReference>
<keyword evidence="5" id="KW-0472">Membrane</keyword>
<evidence type="ECO:0008006" key="11">
    <source>
        <dbReference type="Google" id="ProtNLM"/>
    </source>
</evidence>
<dbReference type="GO" id="GO:0005886">
    <property type="term" value="C:plasma membrane"/>
    <property type="evidence" value="ECO:0007669"/>
    <property type="project" value="UniProtKB-SubCell"/>
</dbReference>
<dbReference type="GO" id="GO:0098552">
    <property type="term" value="C:side of membrane"/>
    <property type="evidence" value="ECO:0007669"/>
    <property type="project" value="UniProtKB-KW"/>
</dbReference>
<dbReference type="GO" id="GO:0035036">
    <property type="term" value="P:sperm-egg recognition"/>
    <property type="evidence" value="ECO:0007669"/>
    <property type="project" value="TreeGrafter"/>
</dbReference>
<evidence type="ECO:0000256" key="3">
    <source>
        <dbReference type="ARBA" id="ARBA00022622"/>
    </source>
</evidence>
<organism evidence="9 10">
    <name type="scientific">Salarias fasciatus</name>
    <name type="common">Jewelled blenny</name>
    <name type="synonym">Blennius fasciatus</name>
    <dbReference type="NCBI Taxonomy" id="181472"/>
    <lineage>
        <taxon>Eukaryota</taxon>
        <taxon>Metazoa</taxon>
        <taxon>Chordata</taxon>
        <taxon>Craniata</taxon>
        <taxon>Vertebrata</taxon>
        <taxon>Euteleostomi</taxon>
        <taxon>Actinopterygii</taxon>
        <taxon>Neopterygii</taxon>
        <taxon>Teleostei</taxon>
        <taxon>Neoteleostei</taxon>
        <taxon>Acanthomorphata</taxon>
        <taxon>Ovalentaria</taxon>
        <taxon>Blenniimorphae</taxon>
        <taxon>Blenniiformes</taxon>
        <taxon>Blennioidei</taxon>
        <taxon>Blenniidae</taxon>
        <taxon>Salariinae</taxon>
        <taxon>Salarias</taxon>
    </lineage>
</organism>
<keyword evidence="2" id="KW-1003">Cell membrane</keyword>
<evidence type="ECO:0000256" key="5">
    <source>
        <dbReference type="ARBA" id="ARBA00023136"/>
    </source>
</evidence>
<dbReference type="Proteomes" id="UP000472267">
    <property type="component" value="Chromosome 7"/>
</dbReference>
<reference evidence="9" key="1">
    <citation type="submission" date="2019-06" db="EMBL/GenBank/DDBJ databases">
        <authorList>
            <consortium name="Wellcome Sanger Institute Data Sharing"/>
        </authorList>
    </citation>
    <scope>NUCLEOTIDE SEQUENCE [LARGE SCALE GENOMIC DNA]</scope>
</reference>
<dbReference type="InterPro" id="IPR046354">
    <property type="entry name" value="SPACA4/Bouncer"/>
</dbReference>
<keyword evidence="7" id="KW-0325">Glycoprotein</keyword>
<accession>A0A672IDU5</accession>
<evidence type="ECO:0000256" key="4">
    <source>
        <dbReference type="ARBA" id="ARBA00022729"/>
    </source>
</evidence>
<evidence type="ECO:0000256" key="1">
    <source>
        <dbReference type="ARBA" id="ARBA00004609"/>
    </source>
</evidence>
<evidence type="ECO:0000256" key="7">
    <source>
        <dbReference type="ARBA" id="ARBA00023180"/>
    </source>
</evidence>
<evidence type="ECO:0000313" key="10">
    <source>
        <dbReference type="Proteomes" id="UP000472267"/>
    </source>
</evidence>
<reference evidence="9" key="3">
    <citation type="submission" date="2025-09" db="UniProtKB">
        <authorList>
            <consortium name="Ensembl"/>
        </authorList>
    </citation>
    <scope>IDENTIFICATION</scope>
</reference>